<dbReference type="InterPro" id="IPR051781">
    <property type="entry name" value="Metallo-dep_Hydrolase"/>
</dbReference>
<feature type="domain" description="Amidohydrolase-related" evidence="1">
    <location>
        <begin position="50"/>
        <end position="384"/>
    </location>
</feature>
<dbReference type="CDD" id="cd01309">
    <property type="entry name" value="Met_dep_hydrolase_C"/>
    <property type="match status" value="1"/>
</dbReference>
<dbReference type="Pfam" id="PF01979">
    <property type="entry name" value="Amidohydro_1"/>
    <property type="match status" value="1"/>
</dbReference>
<protein>
    <submittedName>
        <fullName evidence="2">Amidohydrolase family protein</fullName>
    </submittedName>
</protein>
<evidence type="ECO:0000259" key="1">
    <source>
        <dbReference type="Pfam" id="PF01979"/>
    </source>
</evidence>
<dbReference type="InterPro" id="IPR011059">
    <property type="entry name" value="Metal-dep_hydrolase_composite"/>
</dbReference>
<dbReference type="Proteomes" id="UP000003340">
    <property type="component" value="Unassembled WGS sequence"/>
</dbReference>
<comment type="caution">
    <text evidence="2">The sequence shown here is derived from an EMBL/GenBank/DDBJ whole genome shotgun (WGS) entry which is preliminary data.</text>
</comment>
<dbReference type="AlphaFoldDB" id="C0E8G0"/>
<dbReference type="eggNOG" id="COG1228">
    <property type="taxonomic scope" value="Bacteria"/>
</dbReference>
<organism evidence="2 3">
    <name type="scientific">[Clostridium] methylpentosum DSM 5476</name>
    <dbReference type="NCBI Taxonomy" id="537013"/>
    <lineage>
        <taxon>Bacteria</taxon>
        <taxon>Bacillati</taxon>
        <taxon>Bacillota</taxon>
        <taxon>Clostridia</taxon>
        <taxon>Eubacteriales</taxon>
        <taxon>Oscillospiraceae</taxon>
        <taxon>Oscillospiraceae incertae sedis</taxon>
    </lineage>
</organism>
<dbReference type="InterPro" id="IPR032466">
    <property type="entry name" value="Metal_Hydrolase"/>
</dbReference>
<reference evidence="2 3" key="2">
    <citation type="submission" date="2009-02" db="EMBL/GenBank/DDBJ databases">
        <title>Draft genome sequence of Clostridium methylpentosum (DSM 5476).</title>
        <authorList>
            <person name="Sudarsanam P."/>
            <person name="Ley R."/>
            <person name="Guruge J."/>
            <person name="Turnbaugh P.J."/>
            <person name="Mahowald M."/>
            <person name="Liep D."/>
            <person name="Gordon J."/>
        </authorList>
    </citation>
    <scope>NUCLEOTIDE SEQUENCE [LARGE SCALE GENOMIC DNA]</scope>
    <source>
        <strain evidence="2 3">DSM 5476</strain>
    </source>
</reference>
<keyword evidence="2" id="KW-0378">Hydrolase</keyword>
<evidence type="ECO:0000313" key="3">
    <source>
        <dbReference type="Proteomes" id="UP000003340"/>
    </source>
</evidence>
<reference evidence="2 3" key="1">
    <citation type="submission" date="2009-01" db="EMBL/GenBank/DDBJ databases">
        <authorList>
            <person name="Fulton L."/>
            <person name="Clifton S."/>
            <person name="Fulton B."/>
            <person name="Xu J."/>
            <person name="Minx P."/>
            <person name="Pepin K.H."/>
            <person name="Johnson M."/>
            <person name="Bhonagiri V."/>
            <person name="Nash W.E."/>
            <person name="Mardis E.R."/>
            <person name="Wilson R.K."/>
        </authorList>
    </citation>
    <scope>NUCLEOTIDE SEQUENCE [LARGE SCALE GENOMIC DNA]</scope>
    <source>
        <strain evidence="2 3">DSM 5476</strain>
    </source>
</reference>
<name>C0E8G0_9FIRM</name>
<dbReference type="Gene3D" id="3.20.20.140">
    <property type="entry name" value="Metal-dependent hydrolases"/>
    <property type="match status" value="1"/>
</dbReference>
<dbReference type="PANTHER" id="PTHR43135">
    <property type="entry name" value="ALPHA-D-RIBOSE 1-METHYLPHOSPHONATE 5-TRIPHOSPHATE DIPHOSPHATASE"/>
    <property type="match status" value="1"/>
</dbReference>
<sequence length="391" mass="42504">MQIINATIEPVSSPKIENGYILVRDGRIAAVGPMEDCPGDSETIDLAGKTVYPGFIDAHCHLGMWEDSLGFEGDDGNEDTDPVTPHLRALDAINPLDRSFREAAAAGVTTVVTGPGSANPIGGSWVAMKTAGRRIDDMIVKSPVGIKFALGENPKSTYNEKNQMPVTRMATAALIREQLEKAKRYISDLESAMQDEDLDEPEFDAKCEALRPLLSRDIKAFFHAHRADDIFTALRITREYGLDSVIVHATDGHLIADLLEEEGVPVIAGPLICDRSKPELRGQSVRNPAVLQSAGVPEAICTDHPEVPIQYLPLSCGIAVREGMDPQEALRSITLRAAQICGIEDQVGSIEPGKHADFVVYLNGTDPFSVYAKPEQVYCKGNIVYRQGQEV</sequence>
<evidence type="ECO:0000313" key="2">
    <source>
        <dbReference type="EMBL" id="EEG32233.1"/>
    </source>
</evidence>
<dbReference type="PANTHER" id="PTHR43135:SF3">
    <property type="entry name" value="ALPHA-D-RIBOSE 1-METHYLPHOSPHONATE 5-TRIPHOSPHATE DIPHOSPHATASE"/>
    <property type="match status" value="1"/>
</dbReference>
<dbReference type="SUPFAM" id="SSF51556">
    <property type="entry name" value="Metallo-dependent hydrolases"/>
    <property type="match status" value="1"/>
</dbReference>
<dbReference type="STRING" id="537013.CLOSTMETH_00105"/>
<accession>C0E8G0</accession>
<proteinExistence type="predicted"/>
<dbReference type="SUPFAM" id="SSF51338">
    <property type="entry name" value="Composite domain of metallo-dependent hydrolases"/>
    <property type="match status" value="1"/>
</dbReference>
<gene>
    <name evidence="2" type="ORF">CLOSTMETH_00105</name>
</gene>
<dbReference type="GO" id="GO:0016810">
    <property type="term" value="F:hydrolase activity, acting on carbon-nitrogen (but not peptide) bonds"/>
    <property type="evidence" value="ECO:0007669"/>
    <property type="project" value="InterPro"/>
</dbReference>
<dbReference type="HOGENOM" id="CLU_046987_0_0_9"/>
<keyword evidence="3" id="KW-1185">Reference proteome</keyword>
<dbReference type="InterPro" id="IPR006680">
    <property type="entry name" value="Amidohydro-rel"/>
</dbReference>
<dbReference type="EMBL" id="ACEC01000004">
    <property type="protein sequence ID" value="EEG32233.1"/>
    <property type="molecule type" value="Genomic_DNA"/>
</dbReference>